<comment type="caution">
    <text evidence="11">The sequence shown here is derived from an EMBL/GenBank/DDBJ whole genome shotgun (WGS) entry which is preliminary data.</text>
</comment>
<dbReference type="AlphaFoldDB" id="A0A0M3GAL2"/>
<dbReference type="GO" id="GO:0005886">
    <property type="term" value="C:plasma membrane"/>
    <property type="evidence" value="ECO:0007669"/>
    <property type="project" value="UniProtKB-SubCell"/>
</dbReference>
<dbReference type="RefSeq" id="WP_046952652.1">
    <property type="nucleotide sequence ID" value="NZ_CP031238.1"/>
</dbReference>
<name>A0A0M3GAL2_HAEHA</name>
<evidence type="ECO:0000313" key="12">
    <source>
        <dbReference type="Proteomes" id="UP000034750"/>
    </source>
</evidence>
<sequence length="263" mass="30778">MLNKFVGKFRRFYAFDELLKQLIIRDVKLKYRRSYLGYLWSILNPLMLMVVQVIVFSSIFRFDTPNYPLYLISGQIIFNFMVEATNSAVWSVTGNASLLKKTYVPKYIFTISKVGSSLVNLVFSLGALVFVMIITGAEFTWNLLFFPVIILQVCVFSLGLGLFLSAATVFFRDIQYLWGVFVSMWMYLTPLFYPASIIPNEYQELYKTVNPMYWYVEQFRDIVLYAHFPNSNSIYMGTALAFVILLLGTWYFNKKQDEFILYI</sequence>
<feature type="transmembrane region" description="Helical" evidence="9">
    <location>
        <begin position="143"/>
        <end position="164"/>
    </location>
</feature>
<dbReference type="PANTHER" id="PTHR30413">
    <property type="entry name" value="INNER MEMBRANE TRANSPORT PERMEASE"/>
    <property type="match status" value="1"/>
</dbReference>
<dbReference type="Pfam" id="PF01061">
    <property type="entry name" value="ABC2_membrane"/>
    <property type="match status" value="1"/>
</dbReference>
<evidence type="ECO:0000256" key="1">
    <source>
        <dbReference type="ARBA" id="ARBA00004429"/>
    </source>
</evidence>
<dbReference type="GO" id="GO:0140359">
    <property type="term" value="F:ABC-type transporter activity"/>
    <property type="evidence" value="ECO:0007669"/>
    <property type="project" value="InterPro"/>
</dbReference>
<evidence type="ECO:0000256" key="2">
    <source>
        <dbReference type="ARBA" id="ARBA00007783"/>
    </source>
</evidence>
<accession>A0A0M3GAL2</accession>
<keyword evidence="5" id="KW-0997">Cell inner membrane</keyword>
<dbReference type="PANTHER" id="PTHR30413:SF8">
    <property type="entry name" value="TRANSPORT PERMEASE PROTEIN"/>
    <property type="match status" value="1"/>
</dbReference>
<dbReference type="PROSITE" id="PS51012">
    <property type="entry name" value="ABC_TM2"/>
    <property type="match status" value="1"/>
</dbReference>
<evidence type="ECO:0000256" key="8">
    <source>
        <dbReference type="ARBA" id="ARBA00023136"/>
    </source>
</evidence>
<evidence type="ECO:0000256" key="5">
    <source>
        <dbReference type="ARBA" id="ARBA00022519"/>
    </source>
</evidence>
<dbReference type="EMBL" id="LCTK01000005">
    <property type="protein sequence ID" value="KKZ59559.1"/>
    <property type="molecule type" value="Genomic_DNA"/>
</dbReference>
<keyword evidence="6 9" id="KW-0812">Transmembrane</keyword>
<evidence type="ECO:0000256" key="3">
    <source>
        <dbReference type="ARBA" id="ARBA00022448"/>
    </source>
</evidence>
<feature type="transmembrane region" description="Helical" evidence="9">
    <location>
        <begin position="35"/>
        <end position="56"/>
    </location>
</feature>
<dbReference type="InterPro" id="IPR013525">
    <property type="entry name" value="ABC2_TM"/>
</dbReference>
<gene>
    <name evidence="11" type="ORF">AAX18_01035</name>
</gene>
<evidence type="ECO:0000256" key="4">
    <source>
        <dbReference type="ARBA" id="ARBA00022475"/>
    </source>
</evidence>
<feature type="transmembrane region" description="Helical" evidence="9">
    <location>
        <begin position="118"/>
        <end position="137"/>
    </location>
</feature>
<protein>
    <recommendedName>
        <fullName evidence="9">Transport permease protein</fullName>
    </recommendedName>
</protein>
<organism evidence="11 12">
    <name type="scientific">Haemophilus haemolyticus</name>
    <dbReference type="NCBI Taxonomy" id="726"/>
    <lineage>
        <taxon>Bacteria</taxon>
        <taxon>Pseudomonadati</taxon>
        <taxon>Pseudomonadota</taxon>
        <taxon>Gammaproteobacteria</taxon>
        <taxon>Pasteurellales</taxon>
        <taxon>Pasteurellaceae</taxon>
        <taxon>Haemophilus</taxon>
    </lineage>
</organism>
<feature type="domain" description="ABC transmembrane type-2" evidence="10">
    <location>
        <begin position="36"/>
        <end position="255"/>
    </location>
</feature>
<evidence type="ECO:0000256" key="6">
    <source>
        <dbReference type="ARBA" id="ARBA00022692"/>
    </source>
</evidence>
<proteinExistence type="inferred from homology"/>
<evidence type="ECO:0000259" key="10">
    <source>
        <dbReference type="PROSITE" id="PS51012"/>
    </source>
</evidence>
<keyword evidence="3 9" id="KW-0813">Transport</keyword>
<evidence type="ECO:0000256" key="7">
    <source>
        <dbReference type="ARBA" id="ARBA00022989"/>
    </source>
</evidence>
<dbReference type="InterPro" id="IPR047817">
    <property type="entry name" value="ABC2_TM_bact-type"/>
</dbReference>
<feature type="transmembrane region" description="Helical" evidence="9">
    <location>
        <begin position="76"/>
        <end position="98"/>
    </location>
</feature>
<keyword evidence="4 9" id="KW-1003">Cell membrane</keyword>
<comment type="subcellular location">
    <subcellularLocation>
        <location evidence="1 9">Cell inner membrane</location>
        <topology evidence="1 9">Multi-pass membrane protein</topology>
    </subcellularLocation>
</comment>
<dbReference type="GO" id="GO:0015920">
    <property type="term" value="P:lipopolysaccharide transport"/>
    <property type="evidence" value="ECO:0007669"/>
    <property type="project" value="TreeGrafter"/>
</dbReference>
<dbReference type="Proteomes" id="UP000034750">
    <property type="component" value="Unassembled WGS sequence"/>
</dbReference>
<feature type="transmembrane region" description="Helical" evidence="9">
    <location>
        <begin position="176"/>
        <end position="193"/>
    </location>
</feature>
<evidence type="ECO:0000256" key="9">
    <source>
        <dbReference type="RuleBase" id="RU361157"/>
    </source>
</evidence>
<comment type="similarity">
    <text evidence="2 9">Belongs to the ABC-2 integral membrane protein family.</text>
</comment>
<keyword evidence="8 9" id="KW-0472">Membrane</keyword>
<dbReference type="PATRIC" id="fig|726.54.peg.203"/>
<reference evidence="11 12" key="1">
    <citation type="submission" date="2015-05" db="EMBL/GenBank/DDBJ databases">
        <title>Comparative analyses of the lipooligosaccharides from nottypeable Haemophilus influenzae and Haemophilus haemolyticus.</title>
        <authorList>
            <person name="Post D.M.B."/>
            <person name="Ketterer M.R."/>
            <person name="Coffin J.E."/>
            <person name="Reinders L.M."/>
            <person name="Munson R.S.Jr."/>
            <person name="Bair T.B."/>
            <person name="Murphy T.F."/>
            <person name="Foster E."/>
            <person name="Gibson B.W."/>
            <person name="Apicella M.A."/>
        </authorList>
    </citation>
    <scope>NUCLEOTIDE SEQUENCE [LARGE SCALE GENOMIC DNA]</scope>
    <source>
        <strain evidence="11 12">11P18</strain>
    </source>
</reference>
<feature type="transmembrane region" description="Helical" evidence="9">
    <location>
        <begin position="234"/>
        <end position="252"/>
    </location>
</feature>
<evidence type="ECO:0000313" key="11">
    <source>
        <dbReference type="EMBL" id="KKZ59559.1"/>
    </source>
</evidence>
<keyword evidence="7 9" id="KW-1133">Transmembrane helix</keyword>